<sequence length="242" mass="28332">MKAEVTSIRNDFSELKKTVRRLESRQTEVEGDITSLKKSMQYHSEEYEDVAKKLEIQTKEIKVLYQLKKELEEVKVQNRKLRTDVNASEQRDRLLNIEIVGIPERDSENLNEIILKIGKSTEIDIRNDDILQVNRVTAKLKVQGRPRNIVAKLRTRQLKDNVISQTRKRRLSTKNLDIQGSIIPVYINEHLTIYNKNLLKKAKEIANMKEYQYLRMDKKLQNSCKKIGNNSCYSHFGRGGPY</sequence>
<dbReference type="EMBL" id="JACKWZ010000156">
    <property type="protein sequence ID" value="KAF9413531.1"/>
    <property type="molecule type" value="Genomic_DNA"/>
</dbReference>
<accession>A0A835GEN1</accession>
<gene>
    <name evidence="2" type="ORF">HW555_008280</name>
</gene>
<dbReference type="AlphaFoldDB" id="A0A835GEN1"/>
<reference evidence="2" key="1">
    <citation type="submission" date="2020-08" db="EMBL/GenBank/DDBJ databases">
        <title>Spodoptera exigua strain:BAW_Kor-Di-RS1 Genome sequencing and assembly.</title>
        <authorList>
            <person name="Kim J."/>
            <person name="Nam H.Y."/>
            <person name="Kwon M."/>
            <person name="Choi J.H."/>
            <person name="Cho S.R."/>
            <person name="Kim G.-H."/>
        </authorList>
    </citation>
    <scope>NUCLEOTIDE SEQUENCE</scope>
    <source>
        <strain evidence="2">BAW_Kor-Di-RS1</strain>
        <tissue evidence="2">Whole-body</tissue>
    </source>
</reference>
<evidence type="ECO:0000256" key="1">
    <source>
        <dbReference type="SAM" id="Coils"/>
    </source>
</evidence>
<keyword evidence="3" id="KW-1185">Reference proteome</keyword>
<comment type="caution">
    <text evidence="2">The sequence shown here is derived from an EMBL/GenBank/DDBJ whole genome shotgun (WGS) entry which is preliminary data.</text>
</comment>
<evidence type="ECO:0008006" key="4">
    <source>
        <dbReference type="Google" id="ProtNLM"/>
    </source>
</evidence>
<evidence type="ECO:0000313" key="2">
    <source>
        <dbReference type="EMBL" id="KAF9413531.1"/>
    </source>
</evidence>
<feature type="coiled-coil region" evidence="1">
    <location>
        <begin position="54"/>
        <end position="91"/>
    </location>
</feature>
<organism evidence="2 3">
    <name type="scientific">Spodoptera exigua</name>
    <name type="common">Beet armyworm</name>
    <name type="synonym">Noctua fulgens</name>
    <dbReference type="NCBI Taxonomy" id="7107"/>
    <lineage>
        <taxon>Eukaryota</taxon>
        <taxon>Metazoa</taxon>
        <taxon>Ecdysozoa</taxon>
        <taxon>Arthropoda</taxon>
        <taxon>Hexapoda</taxon>
        <taxon>Insecta</taxon>
        <taxon>Pterygota</taxon>
        <taxon>Neoptera</taxon>
        <taxon>Endopterygota</taxon>
        <taxon>Lepidoptera</taxon>
        <taxon>Glossata</taxon>
        <taxon>Ditrysia</taxon>
        <taxon>Noctuoidea</taxon>
        <taxon>Noctuidae</taxon>
        <taxon>Amphipyrinae</taxon>
        <taxon>Spodoptera</taxon>
    </lineage>
</organism>
<name>A0A835GEN1_SPOEX</name>
<dbReference type="Gene3D" id="3.30.70.1820">
    <property type="entry name" value="L1 transposable element, RRM domain"/>
    <property type="match status" value="1"/>
</dbReference>
<dbReference type="Gene3D" id="1.20.5.170">
    <property type="match status" value="1"/>
</dbReference>
<evidence type="ECO:0000313" key="3">
    <source>
        <dbReference type="Proteomes" id="UP000648187"/>
    </source>
</evidence>
<protein>
    <recommendedName>
        <fullName evidence="4">Endonuclease-reverse transcriptase</fullName>
    </recommendedName>
</protein>
<proteinExistence type="predicted"/>
<dbReference type="Proteomes" id="UP000648187">
    <property type="component" value="Unassembled WGS sequence"/>
</dbReference>
<keyword evidence="1" id="KW-0175">Coiled coil</keyword>